<evidence type="ECO:0000256" key="7">
    <source>
        <dbReference type="ARBA" id="ARBA00024910"/>
    </source>
</evidence>
<comment type="caution">
    <text evidence="10">The sequence shown here is derived from an EMBL/GenBank/DDBJ whole genome shotgun (WGS) entry which is preliminary data.</text>
</comment>
<evidence type="ECO:0000256" key="9">
    <source>
        <dbReference type="ARBA" id="ARBA00033158"/>
    </source>
</evidence>
<organism evidence="10 11">
    <name type="scientific">Candidatus Paralactobacillus gallistercoris</name>
    <dbReference type="NCBI Taxonomy" id="2838724"/>
    <lineage>
        <taxon>Bacteria</taxon>
        <taxon>Bacillati</taxon>
        <taxon>Bacillota</taxon>
        <taxon>Bacilli</taxon>
        <taxon>Lactobacillales</taxon>
        <taxon>Lactobacillaceae</taxon>
        <taxon>Lactobacillus</taxon>
    </lineage>
</organism>
<evidence type="ECO:0000256" key="2">
    <source>
        <dbReference type="ARBA" id="ARBA00015195"/>
    </source>
</evidence>
<evidence type="ECO:0000313" key="10">
    <source>
        <dbReference type="EMBL" id="MBU3851598.1"/>
    </source>
</evidence>
<gene>
    <name evidence="10" type="ORF">H9901_02755</name>
</gene>
<dbReference type="GO" id="GO:0005829">
    <property type="term" value="C:cytosol"/>
    <property type="evidence" value="ECO:0007669"/>
    <property type="project" value="TreeGrafter"/>
</dbReference>
<reference evidence="10" key="1">
    <citation type="journal article" date="2021" name="PeerJ">
        <title>Extensive microbial diversity within the chicken gut microbiome revealed by metagenomics and culture.</title>
        <authorList>
            <person name="Gilroy R."/>
            <person name="Ravi A."/>
            <person name="Getino M."/>
            <person name="Pursley I."/>
            <person name="Horton D.L."/>
            <person name="Alikhan N.F."/>
            <person name="Baker D."/>
            <person name="Gharbi K."/>
            <person name="Hall N."/>
            <person name="Watson M."/>
            <person name="Adriaenssens E.M."/>
            <person name="Foster-Nyarko E."/>
            <person name="Jarju S."/>
            <person name="Secka A."/>
            <person name="Antonio M."/>
            <person name="Oren A."/>
            <person name="Chaudhuri R.R."/>
            <person name="La Ragione R."/>
            <person name="Hildebrand F."/>
            <person name="Pallen M.J."/>
        </authorList>
    </citation>
    <scope>NUCLEOTIDE SEQUENCE</scope>
    <source>
        <strain evidence="10">F6-6636</strain>
    </source>
</reference>
<dbReference type="PANTHER" id="PTHR34981">
    <property type="entry name" value="CELL DIVISION PROTEIN ZAPA"/>
    <property type="match status" value="1"/>
</dbReference>
<comment type="subcellular location">
    <subcellularLocation>
        <location evidence="1">Cytoplasm</location>
    </subcellularLocation>
</comment>
<evidence type="ECO:0000256" key="4">
    <source>
        <dbReference type="ARBA" id="ARBA00022618"/>
    </source>
</evidence>
<dbReference type="InterPro" id="IPR007838">
    <property type="entry name" value="Cell_div_ZapA-like"/>
</dbReference>
<dbReference type="InterPro" id="IPR036192">
    <property type="entry name" value="Cell_div_ZapA-like_sf"/>
</dbReference>
<accession>A0A948X157</accession>
<proteinExistence type="predicted"/>
<protein>
    <recommendedName>
        <fullName evidence="2">Cell division protein ZapA</fullName>
    </recommendedName>
    <alternativeName>
        <fullName evidence="9">Z ring-associated protein ZapA</fullName>
    </alternativeName>
</protein>
<keyword evidence="6" id="KW-0131">Cell cycle</keyword>
<dbReference type="AlphaFoldDB" id="A0A948X157"/>
<dbReference type="InterPro" id="IPR053712">
    <property type="entry name" value="Bac_CellDiv_Activator"/>
</dbReference>
<evidence type="ECO:0000256" key="1">
    <source>
        <dbReference type="ARBA" id="ARBA00004496"/>
    </source>
</evidence>
<dbReference type="GO" id="GO:0032153">
    <property type="term" value="C:cell division site"/>
    <property type="evidence" value="ECO:0007669"/>
    <property type="project" value="TreeGrafter"/>
</dbReference>
<dbReference type="GO" id="GO:0043093">
    <property type="term" value="P:FtsZ-dependent cytokinesis"/>
    <property type="evidence" value="ECO:0007669"/>
    <property type="project" value="TreeGrafter"/>
</dbReference>
<keyword evidence="5" id="KW-0717">Septation</keyword>
<comment type="function">
    <text evidence="7">Activator of cell division through the inhibition of FtsZ GTPase activity, therefore promoting FtsZ assembly into bundles of protofilaments necessary for the formation of the division Z ring. It is recruited early at mid-cell but it is not essential for cell division.</text>
</comment>
<dbReference type="GO" id="GO:0000921">
    <property type="term" value="P:septin ring assembly"/>
    <property type="evidence" value="ECO:0007669"/>
    <property type="project" value="TreeGrafter"/>
</dbReference>
<sequence length="87" mass="9440">MTTNARRYKATINGKQYVIVGPGSDERMAAVTQIVNNELTQIKKLSPKISAEDAAILVAFNAVSDKLKMCEELSKEHSATQSGNQVS</sequence>
<dbReference type="Gene3D" id="6.10.250.790">
    <property type="match status" value="1"/>
</dbReference>
<dbReference type="GO" id="GO:0000917">
    <property type="term" value="P:division septum assembly"/>
    <property type="evidence" value="ECO:0007669"/>
    <property type="project" value="UniProtKB-KW"/>
</dbReference>
<dbReference type="PANTHER" id="PTHR34981:SF1">
    <property type="entry name" value="CELL DIVISION PROTEIN ZAPA"/>
    <property type="match status" value="1"/>
</dbReference>
<keyword evidence="3" id="KW-0963">Cytoplasm</keyword>
<dbReference type="Pfam" id="PF05164">
    <property type="entry name" value="ZapA"/>
    <property type="match status" value="1"/>
</dbReference>
<dbReference type="SUPFAM" id="SSF102829">
    <property type="entry name" value="Cell division protein ZapA-like"/>
    <property type="match status" value="1"/>
</dbReference>
<dbReference type="Proteomes" id="UP000777303">
    <property type="component" value="Unassembled WGS sequence"/>
</dbReference>
<dbReference type="GO" id="GO:0030428">
    <property type="term" value="C:cell septum"/>
    <property type="evidence" value="ECO:0007669"/>
    <property type="project" value="TreeGrafter"/>
</dbReference>
<name>A0A948X157_9LACO</name>
<keyword evidence="4 10" id="KW-0132">Cell division</keyword>
<dbReference type="EMBL" id="JAHLFS010000035">
    <property type="protein sequence ID" value="MBU3851598.1"/>
    <property type="molecule type" value="Genomic_DNA"/>
</dbReference>
<comment type="subunit">
    <text evidence="8">Homodimer. Interacts with FtsZ.</text>
</comment>
<evidence type="ECO:0000256" key="6">
    <source>
        <dbReference type="ARBA" id="ARBA00023306"/>
    </source>
</evidence>
<reference evidence="10" key="2">
    <citation type="submission" date="2021-04" db="EMBL/GenBank/DDBJ databases">
        <authorList>
            <person name="Gilroy R."/>
        </authorList>
    </citation>
    <scope>NUCLEOTIDE SEQUENCE</scope>
    <source>
        <strain evidence="10">F6-6636</strain>
    </source>
</reference>
<evidence type="ECO:0000256" key="5">
    <source>
        <dbReference type="ARBA" id="ARBA00023210"/>
    </source>
</evidence>
<evidence type="ECO:0000256" key="8">
    <source>
        <dbReference type="ARBA" id="ARBA00026068"/>
    </source>
</evidence>
<evidence type="ECO:0000256" key="3">
    <source>
        <dbReference type="ARBA" id="ARBA00022490"/>
    </source>
</evidence>
<evidence type="ECO:0000313" key="11">
    <source>
        <dbReference type="Proteomes" id="UP000777303"/>
    </source>
</evidence>